<dbReference type="Gene3D" id="3.30.70.1230">
    <property type="entry name" value="Nucleotide cyclase"/>
    <property type="match status" value="2"/>
</dbReference>
<dbReference type="OrthoDB" id="194468at2759"/>
<keyword evidence="1" id="KW-0547">Nucleotide-binding</keyword>
<feature type="region of interest" description="Disordered" evidence="3">
    <location>
        <begin position="373"/>
        <end position="392"/>
    </location>
</feature>
<comment type="caution">
    <text evidence="4">The sequence shown here is derived from an EMBL/GenBank/DDBJ whole genome shotgun (WGS) entry which is preliminary data.</text>
</comment>
<reference evidence="4 5" key="1">
    <citation type="journal article" date="2018" name="G3 (Bethesda)">
        <title>Phylogenetic and Phylogenomic Definition of Rhizopus Species.</title>
        <authorList>
            <person name="Gryganskyi A.P."/>
            <person name="Golan J."/>
            <person name="Dolatabadi S."/>
            <person name="Mondo S."/>
            <person name="Robb S."/>
            <person name="Idnurm A."/>
            <person name="Muszewska A."/>
            <person name="Steczkiewicz K."/>
            <person name="Masonjones S."/>
            <person name="Liao H.L."/>
            <person name="Gajdeczka M.T."/>
            <person name="Anike F."/>
            <person name="Vuek A."/>
            <person name="Anishchenko I.M."/>
            <person name="Voigt K."/>
            <person name="de Hoog G.S."/>
            <person name="Smith M.E."/>
            <person name="Heitman J."/>
            <person name="Vilgalys R."/>
            <person name="Stajich J.E."/>
        </authorList>
    </citation>
    <scope>NUCLEOTIDE SEQUENCE [LARGE SCALE GENOMIC DNA]</scope>
    <source>
        <strain evidence="4 5">LSU 92-RS-03</strain>
    </source>
</reference>
<dbReference type="SUPFAM" id="SSF55073">
    <property type="entry name" value="Nucleotide cyclase"/>
    <property type="match status" value="2"/>
</dbReference>
<evidence type="ECO:0000313" key="5">
    <source>
        <dbReference type="Proteomes" id="UP000253551"/>
    </source>
</evidence>
<feature type="region of interest" description="Disordered" evidence="3">
    <location>
        <begin position="751"/>
        <end position="795"/>
    </location>
</feature>
<sequence>MRSTNGTPATIITLAARAVSHTILGAMSAMGVVNIKIRLTTKAQEKGDSGAEAIAMEIGAYMGECIQIIEFYGGDVVKFLGDAVLACFQVLQGSDEKTSDDASSVANEDYEATEKQKSMLIKRAIECGLQLLARLSHYRVYLTAEERSKYRTFNEKENENFSPNIYDAMNPFEDDENNSVRTESIPDIYPSSNEQNSAKEHNTFFNSNWVSKFVTKKNGSHKHKNNIRRASAATEGSSANFDSSNSIDLELHMALSCGDVVNIVVGDIDQEEWNTPNCQHTSFQAYDEKDQPSDETIQCCGRLEYAIGGCTVEALDGALSVAKAGELSITPEAYESVRHQGMNLSFERRRQFFVIKNIVDSVHAQKNIGFPNGPSFKHPTVSSHKKTSSLNSKTNTDYIKRLPGIRKQATKLSIDPLVPRVRNTSYMNLPADRNGFYYKYLNRSALYRMRNSINGNVPAQFRDVTIMFVSFGKTDVTNKNGLLKVQEIIIVIIKALFEYEGMLQQFAIDDKGATTLSVFGLPPLSHEREAVFAAKAALYIRDTLRSCGYDDFAISLSTGTIFTAILPHNSPYRRDASIAGDTIVIAVRMLKFSFSKQNVVCDQATKKQIGGLCEFEDLGENLVKGKVKPVQIYSIQEFTSPERDKRISLLSVEKSCGFIGYKSEMNKATTFIDSWFETPNHHVLIVSGPSGSGKSFFCGKLHKTIASHDVLSCWSSSTEVEKGSKYYLLRNIMMTLLEVIDSEKIPHKSTLRTSSYSNSTFSSSNNSLHTPSQSYPLEDEENSTDSSPSSTSASSNFIRSRDWFRRLASHTSMPHSSFATPSNHVDNNNEMFNLIRRCLCKCGEEEGYIPLFKAIFTKLNDVDENRYTRLLDGRARDILLTGVITRMAHYSSKYVGVVFICDDVQWADSASLNILQHIHEHCQRIMLLMATRPVRDYDLTFLELYKNVGSYEEILLNGLSEDEIGEIILQNFDTGKRTGGNPLYVKNMSIILKDFNHVTVVQGELVPSVSSFDLEDLLGNFDYKRIIKMQFDRLDPNYQEFLTIAACLDQFFTIYEIGSVAKQNNLIFQSKNKDEAQEHLTRLDVYNFLQKADSGNSLENLADLYCFTHITIPQSIYDMVSYETRISLHRLLAKYYETQLSRDNHPQIIPKIARHYLQTDAIGKQLYYLEALADQNMQNYSLPEATANLQMIVKILEQNNLEEQFGDMHMSDIYRRLGICFTMRTKLPEGERFLHKALDTLGNPWPKTRPRFVYKLWVNRFVQYCHRHFSYSNKNYEAASQKDRVRRIIEIMENLFNIYYYTGNGKGCTYACLLGLNACEQLDDAGPNYSLFLARNALLFWLNDRKDYSIYYISKALKLMNNVKANTDTLSVCAFLCFAAGKFTSARNLLYQVTEEAKTLGIVTDCQSFYMSVGLIVTMRIFEGSFSGSSVDMALLKQMADTAHTNGDYEAEIWLGVYNIGNALVMDCMADCSPYVALLEAYTPEAASYNRIAIHGTLVCYYARNRVYDLAARHIQKLVNVLPSLTVTSNIFPIFGLIFATMGLYSMVEDGKIDLVADGDIKNYEKFILGLSRLNRAFQLVKFWEFTQPCLYLARALPYIATRRMVEGYMVLRHGIFEMHFIHEIKFLKAFYWANLGKFAFTPEDRISWTERAANDFDLLGIPADTYCNPEPENLHYRGFPADLRLPIAPTQDYTKDVEPNEEQDNSGVASTSIEANKYVTNDMA</sequence>
<feature type="region of interest" description="Disordered" evidence="3">
    <location>
        <begin position="220"/>
        <end position="241"/>
    </location>
</feature>
<evidence type="ECO:0000256" key="3">
    <source>
        <dbReference type="SAM" id="MobiDB-lite"/>
    </source>
</evidence>
<evidence type="ECO:0000256" key="2">
    <source>
        <dbReference type="ARBA" id="ARBA00022840"/>
    </source>
</evidence>
<dbReference type="GO" id="GO:0004016">
    <property type="term" value="F:adenylate cyclase activity"/>
    <property type="evidence" value="ECO:0007669"/>
    <property type="project" value="TreeGrafter"/>
</dbReference>
<dbReference type="InterPro" id="IPR029787">
    <property type="entry name" value="Nucleotide_cyclase"/>
</dbReference>
<name>A0A367KXA2_RHIST</name>
<dbReference type="SUPFAM" id="SSF52540">
    <property type="entry name" value="P-loop containing nucleoside triphosphate hydrolases"/>
    <property type="match status" value="1"/>
</dbReference>
<gene>
    <name evidence="4" type="ORF">CU098_006775</name>
</gene>
<feature type="compositionally biased region" description="Low complexity" evidence="3">
    <location>
        <begin position="784"/>
        <end position="795"/>
    </location>
</feature>
<feature type="compositionally biased region" description="Low complexity" evidence="3">
    <location>
        <begin position="754"/>
        <end position="767"/>
    </location>
</feature>
<dbReference type="PANTHER" id="PTHR16305">
    <property type="entry name" value="TESTICULAR SOLUBLE ADENYLYL CYCLASE"/>
    <property type="match status" value="1"/>
</dbReference>
<dbReference type="GO" id="GO:0005737">
    <property type="term" value="C:cytoplasm"/>
    <property type="evidence" value="ECO:0007669"/>
    <property type="project" value="TreeGrafter"/>
</dbReference>
<dbReference type="InterPro" id="IPR027417">
    <property type="entry name" value="P-loop_NTPase"/>
</dbReference>
<dbReference type="PANTHER" id="PTHR16305:SF28">
    <property type="entry name" value="GUANYLATE CYCLASE DOMAIN-CONTAINING PROTEIN"/>
    <property type="match status" value="1"/>
</dbReference>
<organism evidence="4 5">
    <name type="scientific">Rhizopus stolonifer</name>
    <name type="common">Rhizopus nigricans</name>
    <dbReference type="NCBI Taxonomy" id="4846"/>
    <lineage>
        <taxon>Eukaryota</taxon>
        <taxon>Fungi</taxon>
        <taxon>Fungi incertae sedis</taxon>
        <taxon>Mucoromycota</taxon>
        <taxon>Mucoromycotina</taxon>
        <taxon>Mucoromycetes</taxon>
        <taxon>Mucorales</taxon>
        <taxon>Mucorineae</taxon>
        <taxon>Rhizopodaceae</taxon>
        <taxon>Rhizopus</taxon>
    </lineage>
</organism>
<keyword evidence="5" id="KW-1185">Reference proteome</keyword>
<accession>A0A367KXA2</accession>
<proteinExistence type="predicted"/>
<dbReference type="Proteomes" id="UP000253551">
    <property type="component" value="Unassembled WGS sequence"/>
</dbReference>
<dbReference type="STRING" id="4846.A0A367KXA2"/>
<evidence type="ECO:0000256" key="1">
    <source>
        <dbReference type="ARBA" id="ARBA00022741"/>
    </source>
</evidence>
<dbReference type="EMBL" id="PJQM01000083">
    <property type="protein sequence ID" value="RCI06804.1"/>
    <property type="molecule type" value="Genomic_DNA"/>
</dbReference>
<protein>
    <submittedName>
        <fullName evidence="4">Uncharacterized protein</fullName>
    </submittedName>
</protein>
<dbReference type="GO" id="GO:0005524">
    <property type="term" value="F:ATP binding"/>
    <property type="evidence" value="ECO:0007669"/>
    <property type="project" value="UniProtKB-KW"/>
</dbReference>
<evidence type="ECO:0000313" key="4">
    <source>
        <dbReference type="EMBL" id="RCI06804.1"/>
    </source>
</evidence>
<keyword evidence="2" id="KW-0067">ATP-binding</keyword>